<dbReference type="RefSeq" id="WP_397093022.1">
    <property type="nucleotide sequence ID" value="NZ_JBIRYO010000011.1"/>
</dbReference>
<feature type="region of interest" description="Disordered" evidence="1">
    <location>
        <begin position="240"/>
        <end position="260"/>
    </location>
</feature>
<organism evidence="2 3">
    <name type="scientific">Nocardia xishanensis</name>
    <dbReference type="NCBI Taxonomy" id="238964"/>
    <lineage>
        <taxon>Bacteria</taxon>
        <taxon>Bacillati</taxon>
        <taxon>Actinomycetota</taxon>
        <taxon>Actinomycetes</taxon>
        <taxon>Mycobacteriales</taxon>
        <taxon>Nocardiaceae</taxon>
        <taxon>Nocardia</taxon>
    </lineage>
</organism>
<evidence type="ECO:0000256" key="1">
    <source>
        <dbReference type="SAM" id="MobiDB-lite"/>
    </source>
</evidence>
<evidence type="ECO:0000313" key="2">
    <source>
        <dbReference type="EMBL" id="MFI2475408.1"/>
    </source>
</evidence>
<gene>
    <name evidence="2" type="ORF">ACH49W_18690</name>
</gene>
<accession>A0ABW7X2Y5</accession>
<dbReference type="Proteomes" id="UP001611415">
    <property type="component" value="Unassembled WGS sequence"/>
</dbReference>
<reference evidence="2 3" key="1">
    <citation type="submission" date="2024-10" db="EMBL/GenBank/DDBJ databases">
        <title>The Natural Products Discovery Center: Release of the First 8490 Sequenced Strains for Exploring Actinobacteria Biosynthetic Diversity.</title>
        <authorList>
            <person name="Kalkreuter E."/>
            <person name="Kautsar S.A."/>
            <person name="Yang D."/>
            <person name="Bader C.D."/>
            <person name="Teijaro C.N."/>
            <person name="Fluegel L."/>
            <person name="Davis C.M."/>
            <person name="Simpson J.R."/>
            <person name="Lauterbach L."/>
            <person name="Steele A.D."/>
            <person name="Gui C."/>
            <person name="Meng S."/>
            <person name="Li G."/>
            <person name="Viehrig K."/>
            <person name="Ye F."/>
            <person name="Su P."/>
            <person name="Kiefer A.F."/>
            <person name="Nichols A."/>
            <person name="Cepeda A.J."/>
            <person name="Yan W."/>
            <person name="Fan B."/>
            <person name="Jiang Y."/>
            <person name="Adhikari A."/>
            <person name="Zheng C.-J."/>
            <person name="Schuster L."/>
            <person name="Cowan T.M."/>
            <person name="Smanski M.J."/>
            <person name="Chevrette M.G."/>
            <person name="De Carvalho L.P.S."/>
            <person name="Shen B."/>
        </authorList>
    </citation>
    <scope>NUCLEOTIDE SEQUENCE [LARGE SCALE GENOMIC DNA]</scope>
    <source>
        <strain evidence="2 3">NPDC019275</strain>
    </source>
</reference>
<protein>
    <submittedName>
        <fullName evidence="2">Uncharacterized protein</fullName>
    </submittedName>
</protein>
<proteinExistence type="predicted"/>
<name>A0ABW7X2Y5_9NOCA</name>
<sequence>MERARPLPYSDRTISNAGDPAASSKGSTAPPGQAQQRGYRAAVIGMALGGALLLAGCDSVSGIPGDDPAPAKATTTPAAAIPAVPPTATTSTLAAAPADAPEVGAVPGVPEAATALRRWAADLKADTIAELQDKCWTMAPGNVADMYEDKQTILAAIAQPGTATTSTVTWKSRGATVTVERDAIATGYACPRVFPAGTEVGYNDADARHTVRRYLARFVGEPLDPADKEGDYPLICKAGPAEWDPKGTGRPTPPPLADNPGKLTGATDFAGQEISSDRIGDGYITVEVPVTNSSGVSQVRTFTLTESDEGYCIGDVSP</sequence>
<feature type="region of interest" description="Disordered" evidence="1">
    <location>
        <begin position="1"/>
        <end position="35"/>
    </location>
</feature>
<comment type="caution">
    <text evidence="2">The sequence shown here is derived from an EMBL/GenBank/DDBJ whole genome shotgun (WGS) entry which is preliminary data.</text>
</comment>
<keyword evidence="3" id="KW-1185">Reference proteome</keyword>
<dbReference type="EMBL" id="JBIRYO010000011">
    <property type="protein sequence ID" value="MFI2475408.1"/>
    <property type="molecule type" value="Genomic_DNA"/>
</dbReference>
<evidence type="ECO:0000313" key="3">
    <source>
        <dbReference type="Proteomes" id="UP001611415"/>
    </source>
</evidence>